<dbReference type="Pfam" id="PF12464">
    <property type="entry name" value="Mac"/>
    <property type="match status" value="1"/>
</dbReference>
<dbReference type="InterPro" id="IPR001451">
    <property type="entry name" value="Hexapep"/>
</dbReference>
<evidence type="ECO:0000313" key="7">
    <source>
        <dbReference type="Proteomes" id="UP000190409"/>
    </source>
</evidence>
<comment type="caution">
    <text evidence="6">The sequence shown here is derived from an EMBL/GenBank/DDBJ whole genome shotgun (WGS) entry which is preliminary data.</text>
</comment>
<dbReference type="SMART" id="SM01266">
    <property type="entry name" value="Mac"/>
    <property type="match status" value="1"/>
</dbReference>
<dbReference type="GO" id="GO:0008374">
    <property type="term" value="F:O-acyltransferase activity"/>
    <property type="evidence" value="ECO:0007669"/>
    <property type="project" value="TreeGrafter"/>
</dbReference>
<dbReference type="SUPFAM" id="SSF51161">
    <property type="entry name" value="Trimeric LpxA-like enzymes"/>
    <property type="match status" value="1"/>
</dbReference>
<evidence type="ECO:0000256" key="1">
    <source>
        <dbReference type="ARBA" id="ARBA00007274"/>
    </source>
</evidence>
<dbReference type="RefSeq" id="WP_077863115.1">
    <property type="nucleotide sequence ID" value="NZ_CP040419.1"/>
</dbReference>
<dbReference type="InterPro" id="IPR011004">
    <property type="entry name" value="Trimer_LpxA-like_sf"/>
</dbReference>
<evidence type="ECO:0000256" key="4">
    <source>
        <dbReference type="ARBA" id="ARBA00023315"/>
    </source>
</evidence>
<feature type="domain" description="Maltose/galactoside acetyltransferase" evidence="5">
    <location>
        <begin position="6"/>
        <end position="60"/>
    </location>
</feature>
<dbReference type="FunFam" id="2.160.10.10:FF:000025">
    <property type="entry name" value="Hexapeptide-repeat containing-acetyltransferase"/>
    <property type="match status" value="1"/>
</dbReference>
<gene>
    <name evidence="6" type="ORF">BWX42_08375</name>
</gene>
<sequence length="189" mass="20793">MNKHEYNKMIRGELYDPRDPYLRDLMTKQHALMDAFNESGRTNHATQNKLLEKLLGQYHGESSHIRRPFFIDYGLNITIGKHFFANYNCTMLDVAPITIGKNVMFGPNVSLNTPEHPLSAAERNMGLEFARPITIEDNIWIGASVTVVGGVTIGQGAVIAAGAVVTKDVPANTVVGGVPARVLKTIENC</sequence>
<accession>A0A1S8KPN6</accession>
<dbReference type="PANTHER" id="PTHR23416:SF23">
    <property type="entry name" value="ACETYLTRANSFERASE C18B11.09C-RELATED"/>
    <property type="match status" value="1"/>
</dbReference>
<dbReference type="Gene3D" id="2.160.10.10">
    <property type="entry name" value="Hexapeptide repeat proteins"/>
    <property type="match status" value="1"/>
</dbReference>
<dbReference type="PROSITE" id="PS00101">
    <property type="entry name" value="HEXAPEP_TRANSFERASES"/>
    <property type="match status" value="1"/>
</dbReference>
<dbReference type="EMBL" id="MUYF01000003">
    <property type="protein sequence ID" value="OOL81704.1"/>
    <property type="molecule type" value="Genomic_DNA"/>
</dbReference>
<evidence type="ECO:0000259" key="5">
    <source>
        <dbReference type="SMART" id="SM01266"/>
    </source>
</evidence>
<evidence type="ECO:0000256" key="3">
    <source>
        <dbReference type="ARBA" id="ARBA00022737"/>
    </source>
</evidence>
<reference evidence="6 7" key="1">
    <citation type="submission" date="2017-01" db="EMBL/GenBank/DDBJ databases">
        <title>Complete Genome Sequence of Dolosigranulum pigrum isolated from a Patient with interstitial lung disease.</title>
        <authorList>
            <person name="Mukhopadhyay R."/>
            <person name="Joaquin J."/>
            <person name="Hogue R."/>
            <person name="Fitzgerald S."/>
            <person name="Jospin G."/>
            <person name="Eisen J.A."/>
            <person name="Chaturvedi V."/>
        </authorList>
    </citation>
    <scope>NUCLEOTIDE SEQUENCE [LARGE SCALE GENOMIC DNA]</scope>
    <source>
        <strain evidence="6 7">15S00348</strain>
    </source>
</reference>
<dbReference type="CDD" id="cd03357">
    <property type="entry name" value="LbH_MAT_GAT"/>
    <property type="match status" value="1"/>
</dbReference>
<dbReference type="Pfam" id="PF14602">
    <property type="entry name" value="Hexapep_2"/>
    <property type="match status" value="1"/>
</dbReference>
<name>A0A1S8KPN6_9LACT</name>
<protein>
    <submittedName>
        <fullName evidence="6">Galactoside O-acetyltransferase</fullName>
    </submittedName>
</protein>
<dbReference type="AlphaFoldDB" id="A0A1S8KPN6"/>
<keyword evidence="3" id="KW-0677">Repeat</keyword>
<organism evidence="6 7">
    <name type="scientific">Dolosigranulum pigrum</name>
    <dbReference type="NCBI Taxonomy" id="29394"/>
    <lineage>
        <taxon>Bacteria</taxon>
        <taxon>Bacillati</taxon>
        <taxon>Bacillota</taxon>
        <taxon>Bacilli</taxon>
        <taxon>Lactobacillales</taxon>
        <taxon>Carnobacteriaceae</taxon>
        <taxon>Dolosigranulum</taxon>
    </lineage>
</organism>
<proteinExistence type="inferred from homology"/>
<keyword evidence="4" id="KW-0012">Acyltransferase</keyword>
<dbReference type="Proteomes" id="UP000190409">
    <property type="component" value="Unassembled WGS sequence"/>
</dbReference>
<dbReference type="InterPro" id="IPR051159">
    <property type="entry name" value="Hexapeptide_acetyltransf"/>
</dbReference>
<dbReference type="InterPro" id="IPR024688">
    <property type="entry name" value="Mac_dom"/>
</dbReference>
<evidence type="ECO:0000313" key="6">
    <source>
        <dbReference type="EMBL" id="OOL81704.1"/>
    </source>
</evidence>
<dbReference type="GO" id="GO:0016407">
    <property type="term" value="F:acetyltransferase activity"/>
    <property type="evidence" value="ECO:0007669"/>
    <property type="project" value="InterPro"/>
</dbReference>
<dbReference type="InterPro" id="IPR018357">
    <property type="entry name" value="Hexapep_transf_CS"/>
</dbReference>
<dbReference type="PANTHER" id="PTHR23416">
    <property type="entry name" value="SIALIC ACID SYNTHASE-RELATED"/>
    <property type="match status" value="1"/>
</dbReference>
<evidence type="ECO:0000256" key="2">
    <source>
        <dbReference type="ARBA" id="ARBA00022679"/>
    </source>
</evidence>
<keyword evidence="2 6" id="KW-0808">Transferase</keyword>
<comment type="similarity">
    <text evidence="1">Belongs to the transferase hexapeptide repeat family.</text>
</comment>